<keyword evidence="1" id="KW-0479">Metal-binding</keyword>
<dbReference type="InterPro" id="IPR017884">
    <property type="entry name" value="SANT_dom"/>
</dbReference>
<dbReference type="InterPro" id="IPR055141">
    <property type="entry name" value="TADA2A_B-like_dom"/>
</dbReference>
<proteinExistence type="predicted"/>
<dbReference type="FunFam" id="1.10.10.60:FF:000110">
    <property type="entry name" value="Transcriptional adapter"/>
    <property type="match status" value="1"/>
</dbReference>
<feature type="domain" description="Myb-like" evidence="5">
    <location>
        <begin position="65"/>
        <end position="108"/>
    </location>
</feature>
<dbReference type="GO" id="GO:0003682">
    <property type="term" value="F:chromatin binding"/>
    <property type="evidence" value="ECO:0007669"/>
    <property type="project" value="TreeGrafter"/>
</dbReference>
<dbReference type="Pfam" id="PF04433">
    <property type="entry name" value="SWIRM"/>
    <property type="match status" value="1"/>
</dbReference>
<reference evidence="9 10" key="1">
    <citation type="submission" date="2020-06" db="EMBL/GenBank/DDBJ databases">
        <authorList>
            <person name="Li R."/>
            <person name="Bekaert M."/>
        </authorList>
    </citation>
    <scope>NUCLEOTIDE SEQUENCE [LARGE SCALE GENOMIC DNA]</scope>
    <source>
        <strain evidence="10">wild</strain>
    </source>
</reference>
<dbReference type="PROSITE" id="PS51293">
    <property type="entry name" value="SANT"/>
    <property type="match status" value="1"/>
</dbReference>
<dbReference type="PROSITE" id="PS50934">
    <property type="entry name" value="SWIRM"/>
    <property type="match status" value="1"/>
</dbReference>
<evidence type="ECO:0000256" key="1">
    <source>
        <dbReference type="ARBA" id="ARBA00022723"/>
    </source>
</evidence>
<evidence type="ECO:0000259" key="7">
    <source>
        <dbReference type="PROSITE" id="PS51293"/>
    </source>
</evidence>
<protein>
    <submittedName>
        <fullName evidence="9">TADA2A</fullName>
    </submittedName>
</protein>
<dbReference type="InterPro" id="IPR017930">
    <property type="entry name" value="Myb_dom"/>
</dbReference>
<sequence>MEEEHYCMNCKCELRKPYIICKAEVCHSMTICVHCFSKGVIFGVHQNDHPYTVCRTDFPLFERTWTAEEETTLLDIMSDCGYGNWSDVAHRLRTKSQSECQNHYNKYFIDKPHDDLPHFKESERTVYPQPIIYKLCDDPPRYPENNDLSGYMAGRGDFTIEYDNFMELEIKHLDFDEEDEDSKMQLGVLDVYYDCMKERWKRKKIVRDYGLINIPKVQVASRRYSYTIKDLIDKLRVFITLVSPDEYCKYLEALHYERELKHDIKKLQSRRENGMTSMQQSKMYHILNSRRNVVKSKRHLMVDLLSHLKDETSCQTWLQRQAVLDNMSKGGLVVLPNAPRKTAPPLDISSLPGYEKLAETEQEICANIRLVPEAYVEFRNTLINECKKNGCLKLGQARSLIKIDVNKTRKLYDFLLTNGMINKE</sequence>
<dbReference type="GO" id="GO:0005634">
    <property type="term" value="C:nucleus"/>
    <property type="evidence" value="ECO:0007669"/>
    <property type="project" value="TreeGrafter"/>
</dbReference>
<dbReference type="InterPro" id="IPR000433">
    <property type="entry name" value="Znf_ZZ"/>
</dbReference>
<keyword evidence="2" id="KW-0863">Zinc-finger</keyword>
<evidence type="ECO:0000259" key="5">
    <source>
        <dbReference type="PROSITE" id="PS50090"/>
    </source>
</evidence>
<accession>A0A6J8C126</accession>
<dbReference type="CDD" id="cd00167">
    <property type="entry name" value="SANT"/>
    <property type="match status" value="1"/>
</dbReference>
<dbReference type="OrthoDB" id="270417at2759"/>
<keyword evidence="10" id="KW-1185">Reference proteome</keyword>
<feature type="domain" description="SANT" evidence="7">
    <location>
        <begin position="60"/>
        <end position="112"/>
    </location>
</feature>
<evidence type="ECO:0000259" key="6">
    <source>
        <dbReference type="PROSITE" id="PS50934"/>
    </source>
</evidence>
<dbReference type="PANTHER" id="PTHR12374">
    <property type="entry name" value="TRANSCRIPTIONAL ADAPTOR 2 ADA2 -RELATED"/>
    <property type="match status" value="1"/>
</dbReference>
<evidence type="ECO:0000256" key="4">
    <source>
        <dbReference type="ARBA" id="ARBA00023242"/>
    </source>
</evidence>
<dbReference type="SUPFAM" id="SSF46689">
    <property type="entry name" value="Homeodomain-like"/>
    <property type="match status" value="2"/>
</dbReference>
<dbReference type="InterPro" id="IPR001005">
    <property type="entry name" value="SANT/Myb"/>
</dbReference>
<evidence type="ECO:0000256" key="3">
    <source>
        <dbReference type="ARBA" id="ARBA00022833"/>
    </source>
</evidence>
<dbReference type="SMART" id="SM00717">
    <property type="entry name" value="SANT"/>
    <property type="match status" value="1"/>
</dbReference>
<dbReference type="GO" id="GO:0140672">
    <property type="term" value="C:ATAC complex"/>
    <property type="evidence" value="ECO:0007669"/>
    <property type="project" value="UniProtKB-ARBA"/>
</dbReference>
<evidence type="ECO:0000313" key="9">
    <source>
        <dbReference type="EMBL" id="CAC5388287.1"/>
    </source>
</evidence>
<evidence type="ECO:0000259" key="8">
    <source>
        <dbReference type="PROSITE" id="PS51294"/>
    </source>
</evidence>
<keyword evidence="3" id="KW-0862">Zinc</keyword>
<dbReference type="InterPro" id="IPR009057">
    <property type="entry name" value="Homeodomain-like_sf"/>
</dbReference>
<dbReference type="InterPro" id="IPR007526">
    <property type="entry name" value="SWIRM"/>
</dbReference>
<dbReference type="AlphaFoldDB" id="A0A6J8C126"/>
<dbReference type="Pfam" id="PF25299">
    <property type="entry name" value="ZZ_ADA2"/>
    <property type="match status" value="1"/>
</dbReference>
<dbReference type="GO" id="GO:0008270">
    <property type="term" value="F:zinc ion binding"/>
    <property type="evidence" value="ECO:0007669"/>
    <property type="project" value="UniProtKB-KW"/>
</dbReference>
<dbReference type="Gene3D" id="1.10.10.10">
    <property type="entry name" value="Winged helix-like DNA-binding domain superfamily/Winged helix DNA-binding domain"/>
    <property type="match status" value="1"/>
</dbReference>
<dbReference type="PANTHER" id="PTHR12374:SF20">
    <property type="entry name" value="TRANSCRIPTIONAL ADAPTER 2-ALPHA"/>
    <property type="match status" value="1"/>
</dbReference>
<evidence type="ECO:0000256" key="2">
    <source>
        <dbReference type="ARBA" id="ARBA00022771"/>
    </source>
</evidence>
<dbReference type="PROSITE" id="PS50090">
    <property type="entry name" value="MYB_LIKE"/>
    <property type="match status" value="1"/>
</dbReference>
<dbReference type="GO" id="GO:0006338">
    <property type="term" value="P:chromatin remodeling"/>
    <property type="evidence" value="ECO:0007669"/>
    <property type="project" value="TreeGrafter"/>
</dbReference>
<feature type="domain" description="SWIRM" evidence="6">
    <location>
        <begin position="337"/>
        <end position="424"/>
    </location>
</feature>
<dbReference type="EMBL" id="CACVKT020004153">
    <property type="protein sequence ID" value="CAC5388287.1"/>
    <property type="molecule type" value="Genomic_DNA"/>
</dbReference>
<name>A0A6J8C126_MYTCO</name>
<dbReference type="GO" id="GO:0006357">
    <property type="term" value="P:regulation of transcription by RNA polymerase II"/>
    <property type="evidence" value="ECO:0007669"/>
    <property type="project" value="TreeGrafter"/>
</dbReference>
<keyword evidence="4" id="KW-0539">Nucleus</keyword>
<gene>
    <name evidence="9" type="ORF">MCOR_23564</name>
</gene>
<dbReference type="Gene3D" id="1.10.10.60">
    <property type="entry name" value="Homeodomain-like"/>
    <property type="match status" value="1"/>
</dbReference>
<dbReference type="Proteomes" id="UP000507470">
    <property type="component" value="Unassembled WGS sequence"/>
</dbReference>
<dbReference type="GO" id="GO:0003713">
    <property type="term" value="F:transcription coactivator activity"/>
    <property type="evidence" value="ECO:0007669"/>
    <property type="project" value="TreeGrafter"/>
</dbReference>
<dbReference type="PROSITE" id="PS51294">
    <property type="entry name" value="HTH_MYB"/>
    <property type="match status" value="1"/>
</dbReference>
<dbReference type="FunFam" id="1.10.10.10:FF:000087">
    <property type="entry name" value="Transcriptional adapter 2"/>
    <property type="match status" value="1"/>
</dbReference>
<dbReference type="Pfam" id="PF00249">
    <property type="entry name" value="Myb_DNA-binding"/>
    <property type="match status" value="1"/>
</dbReference>
<feature type="domain" description="HTH myb-type" evidence="8">
    <location>
        <begin position="63"/>
        <end position="112"/>
    </location>
</feature>
<dbReference type="Pfam" id="PF22941">
    <property type="entry name" value="TADA2A-like_3rd"/>
    <property type="match status" value="1"/>
</dbReference>
<organism evidence="9 10">
    <name type="scientific">Mytilus coruscus</name>
    <name type="common">Sea mussel</name>
    <dbReference type="NCBI Taxonomy" id="42192"/>
    <lineage>
        <taxon>Eukaryota</taxon>
        <taxon>Metazoa</taxon>
        <taxon>Spiralia</taxon>
        <taxon>Lophotrochozoa</taxon>
        <taxon>Mollusca</taxon>
        <taxon>Bivalvia</taxon>
        <taxon>Autobranchia</taxon>
        <taxon>Pteriomorphia</taxon>
        <taxon>Mytilida</taxon>
        <taxon>Mytiloidea</taxon>
        <taxon>Mytilidae</taxon>
        <taxon>Mytilinae</taxon>
        <taxon>Mytilus</taxon>
    </lineage>
</organism>
<evidence type="ECO:0000313" key="10">
    <source>
        <dbReference type="Proteomes" id="UP000507470"/>
    </source>
</evidence>
<dbReference type="InterPro" id="IPR036388">
    <property type="entry name" value="WH-like_DNA-bd_sf"/>
</dbReference>